<proteinExistence type="predicted"/>
<reference evidence="1 2" key="1">
    <citation type="submission" date="2024-05" db="EMBL/GenBank/DDBJ databases">
        <title>The nuclear and mitochondrial genome assemblies of Tetragonisca angustula (Apidae: Meliponini), a tiny yet remarkable pollinator in the Neotropics.</title>
        <authorList>
            <person name="Ferrari R."/>
            <person name="Ricardo P.C."/>
            <person name="Dias F.C."/>
            <person name="Araujo N.S."/>
            <person name="Soares D.O."/>
            <person name="Zhou Q.-S."/>
            <person name="Zhu C.-D."/>
            <person name="Coutinho L."/>
            <person name="Airas M.C."/>
            <person name="Batista T.M."/>
        </authorList>
    </citation>
    <scope>NUCLEOTIDE SEQUENCE [LARGE SCALE GENOMIC DNA]</scope>
    <source>
        <strain evidence="1">ASF017062</strain>
        <tissue evidence="1">Abdomen</tissue>
    </source>
</reference>
<accession>A0AAW1AB41</accession>
<dbReference type="Proteomes" id="UP001432146">
    <property type="component" value="Unassembled WGS sequence"/>
</dbReference>
<comment type="caution">
    <text evidence="1">The sequence shown here is derived from an EMBL/GenBank/DDBJ whole genome shotgun (WGS) entry which is preliminary data.</text>
</comment>
<protein>
    <submittedName>
        <fullName evidence="1">Uncharacterized protein</fullName>
    </submittedName>
</protein>
<organism evidence="1 2">
    <name type="scientific">Tetragonisca angustula</name>
    <dbReference type="NCBI Taxonomy" id="166442"/>
    <lineage>
        <taxon>Eukaryota</taxon>
        <taxon>Metazoa</taxon>
        <taxon>Ecdysozoa</taxon>
        <taxon>Arthropoda</taxon>
        <taxon>Hexapoda</taxon>
        <taxon>Insecta</taxon>
        <taxon>Pterygota</taxon>
        <taxon>Neoptera</taxon>
        <taxon>Endopterygota</taxon>
        <taxon>Hymenoptera</taxon>
        <taxon>Apocrita</taxon>
        <taxon>Aculeata</taxon>
        <taxon>Apoidea</taxon>
        <taxon>Anthophila</taxon>
        <taxon>Apidae</taxon>
        <taxon>Tetragonisca</taxon>
    </lineage>
</organism>
<evidence type="ECO:0000313" key="1">
    <source>
        <dbReference type="EMBL" id="KAK9306976.1"/>
    </source>
</evidence>
<name>A0AAW1AB41_9HYME</name>
<dbReference type="EMBL" id="JAWNGG020000035">
    <property type="protein sequence ID" value="KAK9306976.1"/>
    <property type="molecule type" value="Genomic_DNA"/>
</dbReference>
<dbReference type="AlphaFoldDB" id="A0AAW1AB41"/>
<sequence>MLRIEEEEERIMETIDRRIGPMIIPPGDERITIFIPVARHNRSAGEAFSDCPPRRTRKNTKNFSARRRTVYISSGRGEFSFLASLVPRITLAASTFALRVSFRLQLYAPPRVAYIFQQRHYDDATRSRIAANEKSPWTSSVSSVRYSLHETLGREVSNRVHRLSPFVPFHDWRTIPRSFATFSSALEQVSRFEIALLKIGIQSPDKVPSRSDL</sequence>
<gene>
    <name evidence="1" type="ORF">QLX08_002584</name>
</gene>
<keyword evidence="2" id="KW-1185">Reference proteome</keyword>
<evidence type="ECO:0000313" key="2">
    <source>
        <dbReference type="Proteomes" id="UP001432146"/>
    </source>
</evidence>